<dbReference type="Gene3D" id="1.10.340.70">
    <property type="match status" value="1"/>
</dbReference>
<evidence type="ECO:0000256" key="4">
    <source>
        <dbReference type="ARBA" id="ARBA00022759"/>
    </source>
</evidence>
<feature type="domain" description="Reverse transcriptase" evidence="8">
    <location>
        <begin position="316"/>
        <end position="464"/>
    </location>
</feature>
<evidence type="ECO:0000256" key="3">
    <source>
        <dbReference type="ARBA" id="ARBA00022722"/>
    </source>
</evidence>
<reference evidence="11" key="1">
    <citation type="journal article" date="2019" name="Sci. Rep.">
        <title>Draft genome of Tanacetum cinerariifolium, the natural source of mosquito coil.</title>
        <authorList>
            <person name="Yamashiro T."/>
            <person name="Shiraishi A."/>
            <person name="Satake H."/>
            <person name="Nakayama K."/>
        </authorList>
    </citation>
    <scope>NUCLEOTIDE SEQUENCE</scope>
</reference>
<feature type="compositionally biased region" description="Polar residues" evidence="7">
    <location>
        <begin position="10"/>
        <end position="37"/>
    </location>
</feature>
<keyword evidence="2" id="KW-0548">Nucleotidyltransferase</keyword>
<comment type="caution">
    <text evidence="11">The sequence shown here is derived from an EMBL/GenBank/DDBJ whole genome shotgun (WGS) entry which is preliminary data.</text>
</comment>
<feature type="domain" description="Integrase zinc-binding" evidence="10">
    <location>
        <begin position="656"/>
        <end position="707"/>
    </location>
</feature>
<dbReference type="CDD" id="cd01647">
    <property type="entry name" value="RT_LTR"/>
    <property type="match status" value="1"/>
</dbReference>
<dbReference type="SUPFAM" id="SSF56672">
    <property type="entry name" value="DNA/RNA polymerases"/>
    <property type="match status" value="1"/>
</dbReference>
<sequence>MKQGTKVTKDQVQTSSSQSTAPVQPPVIQSETQTSVSEPVVAPEKLSEMARTPINKHCSAVILNKLPRKLGDPGKFLIPCEFPGMDECLALADLSASINLMPLSTGRALIDVHKDELTLRIGNEAITYNLDQTSRYSANYNQMTANKIDVICEVYSQEVLGFSDVTASGNPTTYDDPIVSTTSPTLTPFGDNDFLLFEETDAFLGLEDDLNSPEFNPFYYDPEGGILLLEAILNSEPLPPLPNHELYLPSFKKELKVCEAKTVKSSVDEPLEVELKDLPPHLEYAFLEGDNKFPVIIAKELGDEEKSALIKMMGMLDYRKLNEATRKVHFLLPFMDQMLERLAGNEYYCILDGLSRYFQIPIEPHDQEKTTFTCPYRTFAYRCMPFDLCNAPGTFQRCMLAIFHDMVEKTMEVYMDDFSVFGNSFKNYLSRLDKMLQRCEDTNLSLNWEKSHFMVKEGIVLGHKVSKNEIEVDKAKVDVIAKLSHPTTVKEKEMLAVVYAFEKFQSYLIMNKSIVHTNHSALKYLFAKKDAKARLLRWVLLLQEFDFKVLDTKGAENLAADHLSRLENPHENVLDLKEINKNFPLETLSIVTFRGDSSAPWFADFANYHAGNFIVKGMTSQQKNKFFKDVKHYFWDDPFLFKICADQVIRRCVHGKEALDILEACHNGPMGGHHGANVTTKKVFDSGFFWPTIYKDAYEFVKNCDSWKNFTT</sequence>
<dbReference type="EMBL" id="BKCJ010402288">
    <property type="protein sequence ID" value="GFA30980.1"/>
    <property type="molecule type" value="Genomic_DNA"/>
</dbReference>
<dbReference type="InterPro" id="IPR050951">
    <property type="entry name" value="Retrovirus_Pol_polyprotein"/>
</dbReference>
<proteinExistence type="predicted"/>
<keyword evidence="1" id="KW-0808">Transferase</keyword>
<dbReference type="Pfam" id="PF17917">
    <property type="entry name" value="RT_RNaseH"/>
    <property type="match status" value="1"/>
</dbReference>
<evidence type="ECO:0000313" key="11">
    <source>
        <dbReference type="EMBL" id="GFA30980.1"/>
    </source>
</evidence>
<evidence type="ECO:0000256" key="7">
    <source>
        <dbReference type="SAM" id="MobiDB-lite"/>
    </source>
</evidence>
<keyword evidence="11" id="KW-0239">DNA-directed DNA polymerase</keyword>
<dbReference type="GO" id="GO:0003964">
    <property type="term" value="F:RNA-directed DNA polymerase activity"/>
    <property type="evidence" value="ECO:0007669"/>
    <property type="project" value="UniProtKB-KW"/>
</dbReference>
<keyword evidence="4" id="KW-0255">Endonuclease</keyword>
<evidence type="ECO:0000256" key="2">
    <source>
        <dbReference type="ARBA" id="ARBA00022695"/>
    </source>
</evidence>
<evidence type="ECO:0000256" key="5">
    <source>
        <dbReference type="ARBA" id="ARBA00022801"/>
    </source>
</evidence>
<dbReference type="AlphaFoldDB" id="A0A699JGU6"/>
<dbReference type="GO" id="GO:0016787">
    <property type="term" value="F:hydrolase activity"/>
    <property type="evidence" value="ECO:0007669"/>
    <property type="project" value="UniProtKB-KW"/>
</dbReference>
<dbReference type="CDD" id="cd09274">
    <property type="entry name" value="RNase_HI_RT_Ty3"/>
    <property type="match status" value="1"/>
</dbReference>
<dbReference type="InterPro" id="IPR043502">
    <property type="entry name" value="DNA/RNA_pol_sf"/>
</dbReference>
<accession>A0A699JGU6</accession>
<dbReference type="Pfam" id="PF17921">
    <property type="entry name" value="Integrase_H2C2"/>
    <property type="match status" value="1"/>
</dbReference>
<dbReference type="GO" id="GO:0003887">
    <property type="term" value="F:DNA-directed DNA polymerase activity"/>
    <property type="evidence" value="ECO:0007669"/>
    <property type="project" value="UniProtKB-KW"/>
</dbReference>
<dbReference type="Gene3D" id="3.30.70.270">
    <property type="match status" value="1"/>
</dbReference>
<organism evidence="11">
    <name type="scientific">Tanacetum cinerariifolium</name>
    <name type="common">Dalmatian daisy</name>
    <name type="synonym">Chrysanthemum cinerariifolium</name>
    <dbReference type="NCBI Taxonomy" id="118510"/>
    <lineage>
        <taxon>Eukaryota</taxon>
        <taxon>Viridiplantae</taxon>
        <taxon>Streptophyta</taxon>
        <taxon>Embryophyta</taxon>
        <taxon>Tracheophyta</taxon>
        <taxon>Spermatophyta</taxon>
        <taxon>Magnoliopsida</taxon>
        <taxon>eudicotyledons</taxon>
        <taxon>Gunneridae</taxon>
        <taxon>Pentapetalae</taxon>
        <taxon>asterids</taxon>
        <taxon>campanulids</taxon>
        <taxon>Asterales</taxon>
        <taxon>Asteraceae</taxon>
        <taxon>Asteroideae</taxon>
        <taxon>Anthemideae</taxon>
        <taxon>Anthemidinae</taxon>
        <taxon>Tanacetum</taxon>
    </lineage>
</organism>
<evidence type="ECO:0000256" key="6">
    <source>
        <dbReference type="ARBA" id="ARBA00022918"/>
    </source>
</evidence>
<dbReference type="InterPro" id="IPR043128">
    <property type="entry name" value="Rev_trsase/Diguanyl_cyclase"/>
</dbReference>
<gene>
    <name evidence="11" type="ORF">Tci_602952</name>
</gene>
<keyword evidence="3" id="KW-0540">Nuclease</keyword>
<dbReference type="PANTHER" id="PTHR37984">
    <property type="entry name" value="PROTEIN CBG26694"/>
    <property type="match status" value="1"/>
</dbReference>
<dbReference type="InterPro" id="IPR000477">
    <property type="entry name" value="RT_dom"/>
</dbReference>
<feature type="region of interest" description="Disordered" evidence="7">
    <location>
        <begin position="1"/>
        <end position="41"/>
    </location>
</feature>
<evidence type="ECO:0000259" key="8">
    <source>
        <dbReference type="Pfam" id="PF00078"/>
    </source>
</evidence>
<dbReference type="Gene3D" id="3.10.10.10">
    <property type="entry name" value="HIV Type 1 Reverse Transcriptase, subunit A, domain 1"/>
    <property type="match status" value="1"/>
</dbReference>
<keyword evidence="6" id="KW-0695">RNA-directed DNA polymerase</keyword>
<keyword evidence="5" id="KW-0378">Hydrolase</keyword>
<name>A0A699JGU6_TANCI</name>
<evidence type="ECO:0000259" key="9">
    <source>
        <dbReference type="Pfam" id="PF17917"/>
    </source>
</evidence>
<evidence type="ECO:0000259" key="10">
    <source>
        <dbReference type="Pfam" id="PF17921"/>
    </source>
</evidence>
<feature type="domain" description="Reverse transcriptase RNase H-like" evidence="9">
    <location>
        <begin position="488"/>
        <end position="545"/>
    </location>
</feature>
<dbReference type="PANTHER" id="PTHR37984:SF5">
    <property type="entry name" value="PROTEIN NYNRIN-LIKE"/>
    <property type="match status" value="1"/>
</dbReference>
<dbReference type="InterPro" id="IPR041588">
    <property type="entry name" value="Integrase_H2C2"/>
</dbReference>
<dbReference type="Pfam" id="PF00078">
    <property type="entry name" value="RVT_1"/>
    <property type="match status" value="1"/>
</dbReference>
<dbReference type="GO" id="GO:0004519">
    <property type="term" value="F:endonuclease activity"/>
    <property type="evidence" value="ECO:0007669"/>
    <property type="project" value="UniProtKB-KW"/>
</dbReference>
<dbReference type="InterPro" id="IPR041373">
    <property type="entry name" value="RT_RNaseH"/>
</dbReference>
<protein>
    <submittedName>
        <fullName evidence="11">DNA-directed DNA polymerase</fullName>
    </submittedName>
</protein>
<evidence type="ECO:0000256" key="1">
    <source>
        <dbReference type="ARBA" id="ARBA00022679"/>
    </source>
</evidence>